<keyword evidence="3" id="KW-1185">Reference proteome</keyword>
<keyword evidence="1" id="KW-0472">Membrane</keyword>
<protein>
    <submittedName>
        <fullName evidence="2">Uncharacterized protein</fullName>
    </submittedName>
</protein>
<dbReference type="Proteomes" id="UP000240760">
    <property type="component" value="Unassembled WGS sequence"/>
</dbReference>
<gene>
    <name evidence="2" type="ORF">M440DRAFT_1401768</name>
</gene>
<dbReference type="AlphaFoldDB" id="A0A2T4C429"/>
<dbReference type="EMBL" id="KZ679132">
    <property type="protein sequence ID" value="PTB76320.1"/>
    <property type="molecule type" value="Genomic_DNA"/>
</dbReference>
<keyword evidence="1" id="KW-0812">Transmembrane</keyword>
<proteinExistence type="predicted"/>
<evidence type="ECO:0000313" key="2">
    <source>
        <dbReference type="EMBL" id="PTB76320.1"/>
    </source>
</evidence>
<evidence type="ECO:0000313" key="3">
    <source>
        <dbReference type="Proteomes" id="UP000240760"/>
    </source>
</evidence>
<reference evidence="2 3" key="1">
    <citation type="submission" date="2016-07" db="EMBL/GenBank/DDBJ databases">
        <title>Multiple horizontal gene transfer events from other fungi enriched the ability of initially mycotrophic Trichoderma (Ascomycota) to feed on dead plant biomass.</title>
        <authorList>
            <consortium name="DOE Joint Genome Institute"/>
            <person name="Aerts A."/>
            <person name="Atanasova L."/>
            <person name="Chenthamara K."/>
            <person name="Zhang J."/>
            <person name="Grujic M."/>
            <person name="Henrissat B."/>
            <person name="Kuo A."/>
            <person name="Salamov A."/>
            <person name="Lipzen A."/>
            <person name="Labutti K."/>
            <person name="Barry K."/>
            <person name="Miao Y."/>
            <person name="Rahimi M.J."/>
            <person name="Shen Q."/>
            <person name="Grigoriev I.V."/>
            <person name="Kubicek C.P."/>
            <person name="Druzhinina I.S."/>
        </authorList>
    </citation>
    <scope>NUCLEOTIDE SEQUENCE [LARGE SCALE GENOMIC DNA]</scope>
    <source>
        <strain evidence="2 3">ATCC 18648</strain>
    </source>
</reference>
<organism evidence="2 3">
    <name type="scientific">Trichoderma longibrachiatum ATCC 18648</name>
    <dbReference type="NCBI Taxonomy" id="983965"/>
    <lineage>
        <taxon>Eukaryota</taxon>
        <taxon>Fungi</taxon>
        <taxon>Dikarya</taxon>
        <taxon>Ascomycota</taxon>
        <taxon>Pezizomycotina</taxon>
        <taxon>Sordariomycetes</taxon>
        <taxon>Hypocreomycetidae</taxon>
        <taxon>Hypocreales</taxon>
        <taxon>Hypocreaceae</taxon>
        <taxon>Trichoderma</taxon>
    </lineage>
</organism>
<feature type="transmembrane region" description="Helical" evidence="1">
    <location>
        <begin position="34"/>
        <end position="53"/>
    </location>
</feature>
<accession>A0A2T4C429</accession>
<evidence type="ECO:0000256" key="1">
    <source>
        <dbReference type="SAM" id="Phobius"/>
    </source>
</evidence>
<keyword evidence="1" id="KW-1133">Transmembrane helix</keyword>
<name>A0A2T4C429_TRILO</name>
<sequence length="55" mass="6222">MYERAFRGCDEAGCWHDGAMDEWMVTRGKRLRRMVHGGSVGVLEITLALLLRVDG</sequence>